<evidence type="ECO:0000313" key="6">
    <source>
        <dbReference type="EMBL" id="CAL1612832.1"/>
    </source>
</evidence>
<dbReference type="InterPro" id="IPR023412">
    <property type="entry name" value="RNaseA_domain"/>
</dbReference>
<proteinExistence type="inferred from homology"/>
<keyword evidence="3" id="KW-0964">Secreted</keyword>
<dbReference type="GO" id="GO:0005576">
    <property type="term" value="C:extracellular region"/>
    <property type="evidence" value="ECO:0007669"/>
    <property type="project" value="UniProtKB-SubCell"/>
</dbReference>
<dbReference type="Pfam" id="PF00074">
    <property type="entry name" value="RnaseA"/>
    <property type="match status" value="1"/>
</dbReference>
<evidence type="ECO:0000256" key="3">
    <source>
        <dbReference type="ARBA" id="ARBA00022525"/>
    </source>
</evidence>
<accession>A0AAV2MHR7</accession>
<dbReference type="GO" id="GO:0050829">
    <property type="term" value="P:defense response to Gram-negative bacterium"/>
    <property type="evidence" value="ECO:0007669"/>
    <property type="project" value="TreeGrafter"/>
</dbReference>
<comment type="similarity">
    <text evidence="2">Belongs to the pancreatic ribonuclease family.</text>
</comment>
<dbReference type="GO" id="GO:0003676">
    <property type="term" value="F:nucleic acid binding"/>
    <property type="evidence" value="ECO:0007669"/>
    <property type="project" value="InterPro"/>
</dbReference>
<dbReference type="SMART" id="SM00092">
    <property type="entry name" value="RNAse_Pc"/>
    <property type="match status" value="1"/>
</dbReference>
<dbReference type="InterPro" id="IPR036816">
    <property type="entry name" value="RNaseA-like_dom_sf"/>
</dbReference>
<dbReference type="PANTHER" id="PTHR11437:SF10">
    <property type="entry name" value="ANGIOGENIN-RELATED"/>
    <property type="match status" value="1"/>
</dbReference>
<dbReference type="GO" id="GO:0050830">
    <property type="term" value="P:defense response to Gram-positive bacterium"/>
    <property type="evidence" value="ECO:0007669"/>
    <property type="project" value="TreeGrafter"/>
</dbReference>
<dbReference type="GO" id="GO:0001525">
    <property type="term" value="P:angiogenesis"/>
    <property type="evidence" value="ECO:0007669"/>
    <property type="project" value="TreeGrafter"/>
</dbReference>
<dbReference type="SUPFAM" id="SSF54076">
    <property type="entry name" value="RNase A-like"/>
    <property type="match status" value="1"/>
</dbReference>
<evidence type="ECO:0000259" key="5">
    <source>
        <dbReference type="SMART" id="SM00092"/>
    </source>
</evidence>
<reference evidence="6 7" key="1">
    <citation type="submission" date="2024-04" db="EMBL/GenBank/DDBJ databases">
        <authorList>
            <person name="Waldvogel A.-M."/>
            <person name="Schoenle A."/>
        </authorList>
    </citation>
    <scope>NUCLEOTIDE SEQUENCE [LARGE SCALE GENOMIC DNA]</scope>
</reference>
<dbReference type="PANTHER" id="PTHR11437">
    <property type="entry name" value="RIBONUCLEASE"/>
    <property type="match status" value="1"/>
</dbReference>
<evidence type="ECO:0000256" key="2">
    <source>
        <dbReference type="ARBA" id="ARBA00005600"/>
    </source>
</evidence>
<dbReference type="AlphaFoldDB" id="A0AAV2MHR7"/>
<evidence type="ECO:0000256" key="4">
    <source>
        <dbReference type="ARBA" id="ARBA00023157"/>
    </source>
</evidence>
<dbReference type="Gene3D" id="3.10.130.10">
    <property type="entry name" value="Ribonuclease A-like domain"/>
    <property type="match status" value="1"/>
</dbReference>
<name>A0AAV2MHR7_KNICA</name>
<gene>
    <name evidence="6" type="ORF">KC01_LOCUS39123</name>
</gene>
<sequence>MVDRMPVGKCFDVLKEKRINQEGWQCKKTIHAPLEDVVKVCEVGEMQKDEMKKSREKFNMTVCSATKQGNFPNCTYEGKIIEAKILIKCLQGMLPVHFHDSPNNGHSEVLFWSEK</sequence>
<protein>
    <recommendedName>
        <fullName evidence="5">Ribonuclease A-domain domain-containing protein</fullName>
    </recommendedName>
</protein>
<evidence type="ECO:0000256" key="1">
    <source>
        <dbReference type="ARBA" id="ARBA00004613"/>
    </source>
</evidence>
<dbReference type="Proteomes" id="UP001497482">
    <property type="component" value="Chromosome 8"/>
</dbReference>
<dbReference type="GO" id="GO:0004540">
    <property type="term" value="F:RNA nuclease activity"/>
    <property type="evidence" value="ECO:0007669"/>
    <property type="project" value="TreeGrafter"/>
</dbReference>
<dbReference type="InterPro" id="IPR001427">
    <property type="entry name" value="RNaseA"/>
</dbReference>
<feature type="domain" description="Ribonuclease A-domain" evidence="5">
    <location>
        <begin position="5"/>
        <end position="102"/>
    </location>
</feature>
<keyword evidence="4" id="KW-1015">Disulfide bond</keyword>
<keyword evidence="7" id="KW-1185">Reference proteome</keyword>
<evidence type="ECO:0000313" key="7">
    <source>
        <dbReference type="Proteomes" id="UP001497482"/>
    </source>
</evidence>
<comment type="subcellular location">
    <subcellularLocation>
        <location evidence="1">Secreted</location>
    </subcellularLocation>
</comment>
<dbReference type="EMBL" id="OZ035830">
    <property type="protein sequence ID" value="CAL1612832.1"/>
    <property type="molecule type" value="Genomic_DNA"/>
</dbReference>
<organism evidence="6 7">
    <name type="scientific">Knipowitschia caucasica</name>
    <name type="common">Caucasian dwarf goby</name>
    <name type="synonym">Pomatoschistus caucasicus</name>
    <dbReference type="NCBI Taxonomy" id="637954"/>
    <lineage>
        <taxon>Eukaryota</taxon>
        <taxon>Metazoa</taxon>
        <taxon>Chordata</taxon>
        <taxon>Craniata</taxon>
        <taxon>Vertebrata</taxon>
        <taxon>Euteleostomi</taxon>
        <taxon>Actinopterygii</taxon>
        <taxon>Neopterygii</taxon>
        <taxon>Teleostei</taxon>
        <taxon>Neoteleostei</taxon>
        <taxon>Acanthomorphata</taxon>
        <taxon>Gobiaria</taxon>
        <taxon>Gobiiformes</taxon>
        <taxon>Gobioidei</taxon>
        <taxon>Gobiidae</taxon>
        <taxon>Gobiinae</taxon>
        <taxon>Knipowitschia</taxon>
    </lineage>
</organism>